<feature type="compositionally biased region" description="Basic and acidic residues" evidence="1">
    <location>
        <begin position="21"/>
        <end position="32"/>
    </location>
</feature>
<keyword evidence="3" id="KW-1185">Reference proteome</keyword>
<sequence>MEHGQQEVQPGIPLGRTWSKFPEDLSQRDRLQRPYGNHQRFESHQEFHTAGGEGKQNKGESSHYPSYRRAADPDRAYSDSFRLPRSRPNQLSRRFQEKTRIQGQKQDHLPPEEKRVRHSDPEAVRFGEKSAQEPEVVVNNPRIISPIDRNITPTHIEHDFVTPESNPNSDALWLQMSQYAEQTQKQLTELEASHERRKLLTASMDRIVKNLQEGHAQSSKASEETNKILNLVLEEKHHSKRDRDCLDQDINKLFNVYHSMKPQPQGHFMDNPYHQDDIKPDSMFMNKARLHHNTRMEIICLIQRRKPCNSFLSPQAGPNSLELEN</sequence>
<dbReference type="EMBL" id="AVOT02052358">
    <property type="protein sequence ID" value="MBW0547290.1"/>
    <property type="molecule type" value="Genomic_DNA"/>
</dbReference>
<feature type="region of interest" description="Disordered" evidence="1">
    <location>
        <begin position="1"/>
        <end position="134"/>
    </location>
</feature>
<gene>
    <name evidence="2" type="ORF">O181_087005</name>
</gene>
<evidence type="ECO:0000313" key="3">
    <source>
        <dbReference type="Proteomes" id="UP000765509"/>
    </source>
</evidence>
<reference evidence="2" key="1">
    <citation type="submission" date="2021-03" db="EMBL/GenBank/DDBJ databases">
        <title>Draft genome sequence of rust myrtle Austropuccinia psidii MF-1, a brazilian biotype.</title>
        <authorList>
            <person name="Quecine M.C."/>
            <person name="Pachon D.M.R."/>
            <person name="Bonatelli M.L."/>
            <person name="Correr F.H."/>
            <person name="Franceschini L.M."/>
            <person name="Leite T.F."/>
            <person name="Margarido G.R.A."/>
            <person name="Almeida C.A."/>
            <person name="Ferrarezi J.A."/>
            <person name="Labate C.A."/>
        </authorList>
    </citation>
    <scope>NUCLEOTIDE SEQUENCE</scope>
    <source>
        <strain evidence="2">MF-1</strain>
    </source>
</reference>
<evidence type="ECO:0000256" key="1">
    <source>
        <dbReference type="SAM" id="MobiDB-lite"/>
    </source>
</evidence>
<proteinExistence type="predicted"/>
<evidence type="ECO:0000313" key="2">
    <source>
        <dbReference type="EMBL" id="MBW0547290.1"/>
    </source>
</evidence>
<accession>A0A9Q3INV2</accession>
<comment type="caution">
    <text evidence="2">The sequence shown here is derived from an EMBL/GenBank/DDBJ whole genome shotgun (WGS) entry which is preliminary data.</text>
</comment>
<organism evidence="2 3">
    <name type="scientific">Austropuccinia psidii MF-1</name>
    <dbReference type="NCBI Taxonomy" id="1389203"/>
    <lineage>
        <taxon>Eukaryota</taxon>
        <taxon>Fungi</taxon>
        <taxon>Dikarya</taxon>
        <taxon>Basidiomycota</taxon>
        <taxon>Pucciniomycotina</taxon>
        <taxon>Pucciniomycetes</taxon>
        <taxon>Pucciniales</taxon>
        <taxon>Sphaerophragmiaceae</taxon>
        <taxon>Austropuccinia</taxon>
    </lineage>
</organism>
<dbReference type="AlphaFoldDB" id="A0A9Q3INV2"/>
<dbReference type="Proteomes" id="UP000765509">
    <property type="component" value="Unassembled WGS sequence"/>
</dbReference>
<protein>
    <submittedName>
        <fullName evidence="2">Uncharacterized protein</fullName>
    </submittedName>
</protein>
<name>A0A9Q3INV2_9BASI</name>
<feature type="compositionally biased region" description="Basic and acidic residues" evidence="1">
    <location>
        <begin position="94"/>
        <end position="132"/>
    </location>
</feature>